<dbReference type="Pfam" id="PF07728">
    <property type="entry name" value="AAA_5"/>
    <property type="match status" value="1"/>
</dbReference>
<keyword evidence="3" id="KW-1185">Reference proteome</keyword>
<dbReference type="PANTHER" id="PTHR37291">
    <property type="entry name" value="5-METHYLCYTOSINE-SPECIFIC RESTRICTION ENZYME B"/>
    <property type="match status" value="1"/>
</dbReference>
<evidence type="ECO:0000313" key="3">
    <source>
        <dbReference type="Proteomes" id="UP000292695"/>
    </source>
</evidence>
<organism evidence="2 3">
    <name type="scientific">Kribbella sindirgiensis</name>
    <dbReference type="NCBI Taxonomy" id="1124744"/>
    <lineage>
        <taxon>Bacteria</taxon>
        <taxon>Bacillati</taxon>
        <taxon>Actinomycetota</taxon>
        <taxon>Actinomycetes</taxon>
        <taxon>Propionibacteriales</taxon>
        <taxon>Kribbellaceae</taxon>
        <taxon>Kribbella</taxon>
    </lineage>
</organism>
<reference evidence="2 3" key="1">
    <citation type="submission" date="2019-02" db="EMBL/GenBank/DDBJ databases">
        <title>Kribbella capetownensis sp. nov. and Kribbella speibonae sp. nov., isolated from soil.</title>
        <authorList>
            <person name="Curtis S.M."/>
            <person name="Norton I."/>
            <person name="Everest G.J."/>
            <person name="Meyers P.R."/>
        </authorList>
    </citation>
    <scope>NUCLEOTIDE SEQUENCE [LARGE SCALE GENOMIC DNA]</scope>
    <source>
        <strain evidence="2 3">DSM 27082</strain>
    </source>
</reference>
<gene>
    <name evidence="2" type="ORF">E0H50_38725</name>
</gene>
<name>A0A4R0I1W5_9ACTN</name>
<dbReference type="CDD" id="cd00009">
    <property type="entry name" value="AAA"/>
    <property type="match status" value="1"/>
</dbReference>
<dbReference type="OrthoDB" id="9781481at2"/>
<evidence type="ECO:0000313" key="2">
    <source>
        <dbReference type="EMBL" id="TCC18656.1"/>
    </source>
</evidence>
<dbReference type="GO" id="GO:0016887">
    <property type="term" value="F:ATP hydrolysis activity"/>
    <property type="evidence" value="ECO:0007669"/>
    <property type="project" value="InterPro"/>
</dbReference>
<dbReference type="SMART" id="SM00382">
    <property type="entry name" value="AAA"/>
    <property type="match status" value="1"/>
</dbReference>
<dbReference type="AlphaFoldDB" id="A0A4R0I1W5"/>
<dbReference type="EMBL" id="SJKA01000024">
    <property type="protein sequence ID" value="TCC18656.1"/>
    <property type="molecule type" value="Genomic_DNA"/>
</dbReference>
<dbReference type="GO" id="GO:0005524">
    <property type="term" value="F:ATP binding"/>
    <property type="evidence" value="ECO:0007669"/>
    <property type="project" value="InterPro"/>
</dbReference>
<dbReference type="SUPFAM" id="SSF52540">
    <property type="entry name" value="P-loop containing nucleoside triphosphate hydrolases"/>
    <property type="match status" value="1"/>
</dbReference>
<dbReference type="InterPro" id="IPR011704">
    <property type="entry name" value="ATPase_dyneun-rel_AAA"/>
</dbReference>
<sequence>MASLCLGVGTRSRRDCRGSGLRSFAMRTTWGIHNDQPEIDPVTDEAVRIGWDEAGDLSAIEATREAFKAALAERMPDLDEASTPSSAGTLYRFVHSMADGDVVVCPDRSARALNIGLVTGPYEFHPDSRVYRHWRPVRWVRTGVPRAELSVAAQHEISAATTLFLIKTGEDEIEHLLGAPQPQTEPNYSWADYYPQLADALLDFRHNRGALLEKVWKVSQASGRTELFKYLRADHLSDGTRGSVRDLDPFTVLGSFNRGIRPDARADIAGAYGTEFGLVPPYPNSFDGVPVLNNLNSWFFGRENERDPQDIDSLWELCDAAVGYAANATEGTRERLVSAFDACATGGTRKLTMGIYWIRPHAFAAYDSTNTTFLKKQFPELAAKLALNARINGEQFLANTETFKAWLADTATPYSSFPELSNAAYNYVTGPDASNVPQIAIGEPATKPVSTDVALAGESYGVDSIRDDGCFIPTSELEPMLERLRARKNIILQGPPGTGKTWLGRRLGWALCDERRSSRVEVVQFHPSLSYEDFVRGWRPSGTSEGLQLADGPFLEMCTNAEEDPDRPWVLVIEEINRGNPAQVLGELLTLIEADKRSADQAMRLAYPRQAGERFFVPPNLHIIGTMNVADRSLAIVDMALRRRFAFIELTPSFGEDWVQHLNGLGYDIDLLETYGERVRSLNETISHDSALGRQYCIGHSYFTPAAHLEETGLDTAGWWRRVVDTDVRPLLEEYWFDRPELAEAASEKLLGM</sequence>
<dbReference type="InterPro" id="IPR052934">
    <property type="entry name" value="Methyl-DNA_Rec/Restrict_Enz"/>
</dbReference>
<dbReference type="InterPro" id="IPR027417">
    <property type="entry name" value="P-loop_NTPase"/>
</dbReference>
<protein>
    <submittedName>
        <fullName evidence="2">AAA family ATPase</fullName>
    </submittedName>
</protein>
<dbReference type="Proteomes" id="UP000292695">
    <property type="component" value="Unassembled WGS sequence"/>
</dbReference>
<feature type="domain" description="AAA+ ATPase" evidence="1">
    <location>
        <begin position="486"/>
        <end position="655"/>
    </location>
</feature>
<dbReference type="PANTHER" id="PTHR37291:SF1">
    <property type="entry name" value="TYPE IV METHYL-DIRECTED RESTRICTION ENZYME ECOKMCRB SUBUNIT"/>
    <property type="match status" value="1"/>
</dbReference>
<dbReference type="InterPro" id="IPR003593">
    <property type="entry name" value="AAA+_ATPase"/>
</dbReference>
<comment type="caution">
    <text evidence="2">The sequence shown here is derived from an EMBL/GenBank/DDBJ whole genome shotgun (WGS) entry which is preliminary data.</text>
</comment>
<accession>A0A4R0I1W5</accession>
<dbReference type="Gene3D" id="3.40.50.300">
    <property type="entry name" value="P-loop containing nucleotide triphosphate hydrolases"/>
    <property type="match status" value="1"/>
</dbReference>
<evidence type="ECO:0000259" key="1">
    <source>
        <dbReference type="SMART" id="SM00382"/>
    </source>
</evidence>
<proteinExistence type="predicted"/>